<dbReference type="InParanoid" id="D8PV68"/>
<dbReference type="GeneID" id="9595404"/>
<dbReference type="EMBL" id="GL377303">
    <property type="protein sequence ID" value="EFJ00819.1"/>
    <property type="molecule type" value="Genomic_DNA"/>
</dbReference>
<keyword evidence="2" id="KW-1185">Reference proteome</keyword>
<organism evidence="2">
    <name type="scientific">Schizophyllum commune (strain H4-8 / FGSC 9210)</name>
    <name type="common">Split gill fungus</name>
    <dbReference type="NCBI Taxonomy" id="578458"/>
    <lineage>
        <taxon>Eukaryota</taxon>
        <taxon>Fungi</taxon>
        <taxon>Dikarya</taxon>
        <taxon>Basidiomycota</taxon>
        <taxon>Agaricomycotina</taxon>
        <taxon>Agaricomycetes</taxon>
        <taxon>Agaricomycetidae</taxon>
        <taxon>Agaricales</taxon>
        <taxon>Schizophyllaceae</taxon>
        <taxon>Schizophyllum</taxon>
    </lineage>
</organism>
<dbReference type="OrthoDB" id="2821719at2759"/>
<dbReference type="KEGG" id="scm:SCHCO_02483826"/>
<dbReference type="Proteomes" id="UP000007431">
    <property type="component" value="Unassembled WGS sequence"/>
</dbReference>
<sequence>MSPAKACCSADSEITVLFVRSKKRWQPTDFIHQVCKASDLKYLRHADVNLRDAQSPRKIKCYTEYTALPRIQRLLPQLEQGEFHALVFEGVAAVDYCQDLCDEPPSRLCERYDFLGSSPSEFDALEDIFIFFNSVVSQPDCPLWILKLYCKHRPEDLPPSRRTTELKYGMREHELLSTMPSLGYRPNKRGSLQRASSYKRKSMMMLGTISGLLTKRRSTIVEIEPPSPVSEGDYCD</sequence>
<evidence type="ECO:0000313" key="1">
    <source>
        <dbReference type="EMBL" id="EFJ00819.1"/>
    </source>
</evidence>
<reference evidence="1 2" key="1">
    <citation type="journal article" date="2010" name="Nat. Biotechnol.">
        <title>Genome sequence of the model mushroom Schizophyllum commune.</title>
        <authorList>
            <person name="Ohm R.A."/>
            <person name="de Jong J.F."/>
            <person name="Lugones L.G."/>
            <person name="Aerts A."/>
            <person name="Kothe E."/>
            <person name="Stajich J.E."/>
            <person name="de Vries R.P."/>
            <person name="Record E."/>
            <person name="Levasseur A."/>
            <person name="Baker S.E."/>
            <person name="Bartholomew K.A."/>
            <person name="Coutinho P.M."/>
            <person name="Erdmann S."/>
            <person name="Fowler T.J."/>
            <person name="Gathman A.C."/>
            <person name="Lombard V."/>
            <person name="Henrissat B."/>
            <person name="Knabe N."/>
            <person name="Kuees U."/>
            <person name="Lilly W.W."/>
            <person name="Lindquist E."/>
            <person name="Lucas S."/>
            <person name="Magnuson J.K."/>
            <person name="Piumi F."/>
            <person name="Raudaskoski M."/>
            <person name="Salamov A."/>
            <person name="Schmutz J."/>
            <person name="Schwarze F.W.M.R."/>
            <person name="vanKuyk P.A."/>
            <person name="Horton J.S."/>
            <person name="Grigoriev I.V."/>
            <person name="Woesten H.A.B."/>
        </authorList>
    </citation>
    <scope>NUCLEOTIDE SEQUENCE [LARGE SCALE GENOMIC DNA]</scope>
    <source>
        <strain evidence="2">H4-8 / FGSC 9210</strain>
    </source>
</reference>
<gene>
    <name evidence="1" type="ORF">SCHCODRAFT_105094</name>
</gene>
<evidence type="ECO:0000313" key="2">
    <source>
        <dbReference type="Proteomes" id="UP000007431"/>
    </source>
</evidence>
<accession>D8PV68</accession>
<feature type="non-terminal residue" evidence="1">
    <location>
        <position position="236"/>
    </location>
</feature>
<dbReference type="VEuPathDB" id="FungiDB:SCHCODRAFT_02483826"/>
<protein>
    <submittedName>
        <fullName evidence="1">Uncharacterized protein</fullName>
    </submittedName>
</protein>
<name>D8PV68_SCHCM</name>
<proteinExistence type="predicted"/>
<dbReference type="AlphaFoldDB" id="D8PV68"/>
<dbReference type="RefSeq" id="XP_003035721.1">
    <property type="nucleotide sequence ID" value="XM_003035675.1"/>
</dbReference>
<dbReference type="HOGENOM" id="CLU_1176001_0_0_1"/>